<organism evidence="1 2">
    <name type="scientific">Citrobacter werkmanii</name>
    <dbReference type="NCBI Taxonomy" id="67827"/>
    <lineage>
        <taxon>Bacteria</taxon>
        <taxon>Pseudomonadati</taxon>
        <taxon>Pseudomonadota</taxon>
        <taxon>Gammaproteobacteria</taxon>
        <taxon>Enterobacterales</taxon>
        <taxon>Enterobacteriaceae</taxon>
        <taxon>Citrobacter</taxon>
        <taxon>Citrobacter freundii complex</taxon>
    </lineage>
</organism>
<dbReference type="AlphaFoldDB" id="A0AA37Z9H6"/>
<sequence length="133" mass="15119">MNIEVTDLVGVATLAASFLAYLEARKTNKNSKCQEITNALGQVISASEKTQTYLLSRVESGERNRMKEWELAELWSHAAFTISQIDSDLSSRLHVKSEFWRDPDTWNQGLRATKDISLDHVSSHARKLLDFYS</sequence>
<gene>
    <name evidence="1" type="ORF">JAW44_003208</name>
</gene>
<dbReference type="EMBL" id="DACUGV010000004">
    <property type="protein sequence ID" value="HAT7593436.1"/>
    <property type="molecule type" value="Genomic_DNA"/>
</dbReference>
<comment type="caution">
    <text evidence="1">The sequence shown here is derived from an EMBL/GenBank/DDBJ whole genome shotgun (WGS) entry which is preliminary data.</text>
</comment>
<name>A0AA37Z9H6_9ENTR</name>
<evidence type="ECO:0000313" key="1">
    <source>
        <dbReference type="EMBL" id="HAT7593436.1"/>
    </source>
</evidence>
<evidence type="ECO:0000313" key="2">
    <source>
        <dbReference type="Proteomes" id="UP000867745"/>
    </source>
</evidence>
<proteinExistence type="predicted"/>
<protein>
    <submittedName>
        <fullName evidence="1">Phage tail protein</fullName>
    </submittedName>
</protein>
<reference evidence="1" key="2">
    <citation type="submission" date="2020-11" db="EMBL/GenBank/DDBJ databases">
        <authorList>
            <consortium name="NCBI Pathogen Detection Project"/>
        </authorList>
    </citation>
    <scope>NUCLEOTIDE SEQUENCE</scope>
    <source>
        <strain evidence="1">RS189</strain>
    </source>
</reference>
<reference evidence="1" key="1">
    <citation type="journal article" date="2018" name="Genome Biol.">
        <title>SKESA: strategic k-mer extension for scrupulous assemblies.</title>
        <authorList>
            <person name="Souvorov A."/>
            <person name="Agarwala R."/>
            <person name="Lipman D.J."/>
        </authorList>
    </citation>
    <scope>NUCLEOTIDE SEQUENCE</scope>
    <source>
        <strain evidence="1">RS189</strain>
    </source>
</reference>
<accession>A0AA37Z9H6</accession>
<dbReference type="Proteomes" id="UP000867745">
    <property type="component" value="Unassembled WGS sequence"/>
</dbReference>